<protein>
    <submittedName>
        <fullName evidence="4">L-seryl-tRNA(Sec) selenium transferase</fullName>
        <ecNumber evidence="4">2.9.1.1</ecNumber>
    </submittedName>
</protein>
<dbReference type="SUPFAM" id="SSF53383">
    <property type="entry name" value="PLP-dependent transferases"/>
    <property type="match status" value="1"/>
</dbReference>
<accession>A0A517U350</accession>
<dbReference type="Gene3D" id="3.90.1150.180">
    <property type="match status" value="1"/>
</dbReference>
<dbReference type="InterPro" id="IPR015424">
    <property type="entry name" value="PyrdxlP-dep_Trfase"/>
</dbReference>
<keyword evidence="2" id="KW-0663">Pyridoxal phosphate</keyword>
<keyword evidence="4" id="KW-0808">Transferase</keyword>
<dbReference type="RefSeq" id="WP_145434754.1">
    <property type="nucleotide sequence ID" value="NZ_CP036339.1"/>
</dbReference>
<dbReference type="AlphaFoldDB" id="A0A517U350"/>
<reference evidence="4 5" key="1">
    <citation type="submission" date="2019-02" db="EMBL/GenBank/DDBJ databases">
        <title>Deep-cultivation of Planctomycetes and their phenomic and genomic characterization uncovers novel biology.</title>
        <authorList>
            <person name="Wiegand S."/>
            <person name="Jogler M."/>
            <person name="Boedeker C."/>
            <person name="Pinto D."/>
            <person name="Vollmers J."/>
            <person name="Rivas-Marin E."/>
            <person name="Kohn T."/>
            <person name="Peeters S.H."/>
            <person name="Heuer A."/>
            <person name="Rast P."/>
            <person name="Oberbeckmann S."/>
            <person name="Bunk B."/>
            <person name="Jeske O."/>
            <person name="Meyerdierks A."/>
            <person name="Storesund J.E."/>
            <person name="Kallscheuer N."/>
            <person name="Luecker S."/>
            <person name="Lage O.M."/>
            <person name="Pohl T."/>
            <person name="Merkel B.J."/>
            <person name="Hornburger P."/>
            <person name="Mueller R.-W."/>
            <person name="Bruemmer F."/>
            <person name="Labrenz M."/>
            <person name="Spormann A.M."/>
            <person name="Op den Camp H."/>
            <person name="Overmann J."/>
            <person name="Amann R."/>
            <person name="Jetten M.S.M."/>
            <person name="Mascher T."/>
            <person name="Medema M.H."/>
            <person name="Devos D.P."/>
            <person name="Kaster A.-K."/>
            <person name="Ovreas L."/>
            <person name="Rohde M."/>
            <person name="Galperin M.Y."/>
            <person name="Jogler C."/>
        </authorList>
    </citation>
    <scope>NUCLEOTIDE SEQUENCE [LARGE SCALE GENOMIC DNA]</scope>
    <source>
        <strain evidence="4 5">I41</strain>
    </source>
</reference>
<dbReference type="KEGG" id="llh:I41_42610"/>
<dbReference type="Gene3D" id="3.40.640.10">
    <property type="entry name" value="Type I PLP-dependent aspartate aminotransferase-like (Major domain)"/>
    <property type="match status" value="1"/>
</dbReference>
<organism evidence="4 5">
    <name type="scientific">Lacipirellula limnantheis</name>
    <dbReference type="NCBI Taxonomy" id="2528024"/>
    <lineage>
        <taxon>Bacteria</taxon>
        <taxon>Pseudomonadati</taxon>
        <taxon>Planctomycetota</taxon>
        <taxon>Planctomycetia</taxon>
        <taxon>Pirellulales</taxon>
        <taxon>Lacipirellulaceae</taxon>
        <taxon>Lacipirellula</taxon>
    </lineage>
</organism>
<evidence type="ECO:0000256" key="3">
    <source>
        <dbReference type="ARBA" id="ARBA00044507"/>
    </source>
</evidence>
<keyword evidence="5" id="KW-1185">Reference proteome</keyword>
<evidence type="ECO:0000256" key="1">
    <source>
        <dbReference type="ARBA" id="ARBA00001933"/>
    </source>
</evidence>
<evidence type="ECO:0000313" key="4">
    <source>
        <dbReference type="EMBL" id="QDT75052.1"/>
    </source>
</evidence>
<dbReference type="GO" id="GO:0004125">
    <property type="term" value="F:L-seryl-tRNA(Sec) selenium transferase activity"/>
    <property type="evidence" value="ECO:0007669"/>
    <property type="project" value="UniProtKB-EC"/>
</dbReference>
<name>A0A517U350_9BACT</name>
<evidence type="ECO:0000256" key="2">
    <source>
        <dbReference type="ARBA" id="ARBA00022898"/>
    </source>
</evidence>
<evidence type="ECO:0000313" key="5">
    <source>
        <dbReference type="Proteomes" id="UP000317909"/>
    </source>
</evidence>
<comment type="cofactor">
    <cofactor evidence="1">
        <name>pyridoxal 5'-phosphate</name>
        <dbReference type="ChEBI" id="CHEBI:597326"/>
    </cofactor>
</comment>
<dbReference type="Pfam" id="PF03841">
    <property type="entry name" value="SelA"/>
    <property type="match status" value="1"/>
</dbReference>
<dbReference type="InterPro" id="IPR015421">
    <property type="entry name" value="PyrdxlP-dep_Trfase_major"/>
</dbReference>
<gene>
    <name evidence="4" type="primary">selA</name>
    <name evidence="4" type="ORF">I41_42610</name>
</gene>
<dbReference type="EMBL" id="CP036339">
    <property type="protein sequence ID" value="QDT75052.1"/>
    <property type="molecule type" value="Genomic_DNA"/>
</dbReference>
<sequence>MKFEPHLPQLPSIGELLEHPRVKGVVERINRSTVAQRAAGFLDELRTTVVERAGKFEIPPVGHLADRLVRRLLGEPTNGGPIINATGVVVGQRDFTPPLADVAVHAMMQQAGEYHQRGNQLRQAAEHELCQLTGAESVLALNNFDAALAVALATATANRESLLAGGVETGATGIDWRGVSARNGVVLRSAVERGTLTTQLNAGAPLAALLRAHDAEPWLSSADAAQQATAAGAQFIDVAPLAGLVNPQAHGLAAVDTIRDRLAAGADLVIVDGAGLLGGPSCGLLFGRRTLIAAAAGHPLARLAALDALQAAALHATSQLYRDDEQGVIFTIPVWQLLSAPTANLQQRAVRLASLIAAAPGVASAEPLAHDSAWLQLGQAALSGPDWAIAIRPRDGAHAKLSASLAAAARPIIAAEHDDAVMFQLRSVFPRWDQHLVTEVERATA</sequence>
<proteinExistence type="inferred from homology"/>
<dbReference type="PANTHER" id="PTHR32328">
    <property type="entry name" value="L-SERYL-TRNA(SEC) SELENIUM TRANSFERASE"/>
    <property type="match status" value="1"/>
</dbReference>
<dbReference type="PANTHER" id="PTHR32328:SF0">
    <property type="entry name" value="L-SERYL-TRNA(SEC) SELENIUM TRANSFERASE"/>
    <property type="match status" value="1"/>
</dbReference>
<dbReference type="EC" id="2.9.1.1" evidence="4"/>
<dbReference type="InterPro" id="IPR018319">
    <property type="entry name" value="SelA-like"/>
</dbReference>
<comment type="similarity">
    <text evidence="3">Belongs to the SelA family.</text>
</comment>
<dbReference type="OrthoDB" id="9787096at2"/>
<dbReference type="Proteomes" id="UP000317909">
    <property type="component" value="Chromosome"/>
</dbReference>